<evidence type="ECO:0000313" key="2">
    <source>
        <dbReference type="Proteomes" id="UP001177023"/>
    </source>
</evidence>
<feature type="non-terminal residue" evidence="1">
    <location>
        <position position="80"/>
    </location>
</feature>
<organism evidence="1 2">
    <name type="scientific">Mesorhabditis spiculigera</name>
    <dbReference type="NCBI Taxonomy" id="96644"/>
    <lineage>
        <taxon>Eukaryota</taxon>
        <taxon>Metazoa</taxon>
        <taxon>Ecdysozoa</taxon>
        <taxon>Nematoda</taxon>
        <taxon>Chromadorea</taxon>
        <taxon>Rhabditida</taxon>
        <taxon>Rhabditina</taxon>
        <taxon>Rhabditomorpha</taxon>
        <taxon>Rhabditoidea</taxon>
        <taxon>Rhabditidae</taxon>
        <taxon>Mesorhabditinae</taxon>
        <taxon>Mesorhabditis</taxon>
    </lineage>
</organism>
<dbReference type="Proteomes" id="UP001177023">
    <property type="component" value="Unassembled WGS sequence"/>
</dbReference>
<evidence type="ECO:0000313" key="1">
    <source>
        <dbReference type="EMBL" id="CAJ0577975.1"/>
    </source>
</evidence>
<dbReference type="EMBL" id="CATQJA010002652">
    <property type="protein sequence ID" value="CAJ0577975.1"/>
    <property type="molecule type" value="Genomic_DNA"/>
</dbReference>
<dbReference type="AlphaFoldDB" id="A0AA36D0V6"/>
<keyword evidence="2" id="KW-1185">Reference proteome</keyword>
<reference evidence="1" key="1">
    <citation type="submission" date="2023-06" db="EMBL/GenBank/DDBJ databases">
        <authorList>
            <person name="Delattre M."/>
        </authorList>
    </citation>
    <scope>NUCLEOTIDE SEQUENCE</scope>
    <source>
        <strain evidence="1">AF72</strain>
    </source>
</reference>
<gene>
    <name evidence="1" type="ORF">MSPICULIGERA_LOCUS16239</name>
</gene>
<sequence>MRECTMCHTMFSTKWRKRCNRCRQRKAPKRDQDTGHNDLCPLYEAMKVQGAFHSALDAEQNRRLVGHLRVSSCWKCGEWG</sequence>
<comment type="caution">
    <text evidence="1">The sequence shown here is derived from an EMBL/GenBank/DDBJ whole genome shotgun (WGS) entry which is preliminary data.</text>
</comment>
<accession>A0AA36D0V6</accession>
<protein>
    <submittedName>
        <fullName evidence="1">Uncharacterized protein</fullName>
    </submittedName>
</protein>
<proteinExistence type="predicted"/>
<name>A0AA36D0V6_9BILA</name>